<keyword evidence="2" id="KW-0663">Pyridoxal phosphate</keyword>
<evidence type="ECO:0000256" key="3">
    <source>
        <dbReference type="ARBA" id="ARBA00023015"/>
    </source>
</evidence>
<evidence type="ECO:0000256" key="2">
    <source>
        <dbReference type="ARBA" id="ARBA00022898"/>
    </source>
</evidence>
<feature type="domain" description="HTH gntR-type" evidence="7">
    <location>
        <begin position="1"/>
        <end position="62"/>
    </location>
</feature>
<dbReference type="GO" id="GO:0008483">
    <property type="term" value="F:transaminase activity"/>
    <property type="evidence" value="ECO:0007669"/>
    <property type="project" value="UniProtKB-KW"/>
</dbReference>
<dbReference type="GO" id="GO:0003700">
    <property type="term" value="F:DNA-binding transcription factor activity"/>
    <property type="evidence" value="ECO:0007669"/>
    <property type="project" value="InterPro"/>
</dbReference>
<protein>
    <submittedName>
        <fullName evidence="8">Aminotransferase class I/II-fold pyridoxal phosphate-dependent enzyme</fullName>
    </submittedName>
</protein>
<dbReference type="PANTHER" id="PTHR46577">
    <property type="entry name" value="HTH-TYPE TRANSCRIPTIONAL REGULATORY PROTEIN GABR"/>
    <property type="match status" value="1"/>
</dbReference>
<keyword evidence="8" id="KW-0808">Transferase</keyword>
<dbReference type="GO" id="GO:0030170">
    <property type="term" value="F:pyridoxal phosphate binding"/>
    <property type="evidence" value="ECO:0007669"/>
    <property type="project" value="InterPro"/>
</dbReference>
<dbReference type="Gene3D" id="1.10.10.10">
    <property type="entry name" value="Winged helix-like DNA-binding domain superfamily/Winged helix DNA-binding domain"/>
    <property type="match status" value="1"/>
</dbReference>
<dbReference type="Pfam" id="PF00392">
    <property type="entry name" value="GntR"/>
    <property type="match status" value="1"/>
</dbReference>
<dbReference type="InterPro" id="IPR051446">
    <property type="entry name" value="HTH_trans_reg/aminotransferase"/>
</dbReference>
<comment type="similarity">
    <text evidence="1">In the C-terminal section; belongs to the class-I pyridoxal-phosphate-dependent aminotransferase family.</text>
</comment>
<comment type="caution">
    <text evidence="8">The sequence shown here is derived from an EMBL/GenBank/DDBJ whole genome shotgun (WGS) entry which is preliminary data.</text>
</comment>
<dbReference type="InterPro" id="IPR036390">
    <property type="entry name" value="WH_DNA-bd_sf"/>
</dbReference>
<dbReference type="InterPro" id="IPR015424">
    <property type="entry name" value="PyrdxlP-dep_Trfase"/>
</dbReference>
<dbReference type="InterPro" id="IPR000524">
    <property type="entry name" value="Tscrpt_reg_HTH_GntR"/>
</dbReference>
<gene>
    <name evidence="8" type="ORF">FOE67_23385</name>
</gene>
<evidence type="ECO:0000256" key="4">
    <source>
        <dbReference type="ARBA" id="ARBA00023125"/>
    </source>
</evidence>
<accession>A0A7W3XZ06</accession>
<evidence type="ECO:0000256" key="1">
    <source>
        <dbReference type="ARBA" id="ARBA00005384"/>
    </source>
</evidence>
<dbReference type="InterPro" id="IPR015421">
    <property type="entry name" value="PyrdxlP-dep_Trfase_major"/>
</dbReference>
<dbReference type="SMART" id="SM00345">
    <property type="entry name" value="HTH_GNTR"/>
    <property type="match status" value="1"/>
</dbReference>
<dbReference type="Gene3D" id="3.40.640.10">
    <property type="entry name" value="Type I PLP-dependent aspartate aminotransferase-like (Major domain)"/>
    <property type="match status" value="1"/>
</dbReference>
<dbReference type="InterPro" id="IPR036388">
    <property type="entry name" value="WH-like_DNA-bd_sf"/>
</dbReference>
<dbReference type="AlphaFoldDB" id="A0A7W3XZ06"/>
<keyword evidence="9" id="KW-1185">Reference proteome</keyword>
<feature type="region of interest" description="Disordered" evidence="6">
    <location>
        <begin position="56"/>
        <end position="80"/>
    </location>
</feature>
<proteinExistence type="inferred from homology"/>
<dbReference type="EMBL" id="VKHS01000888">
    <property type="protein sequence ID" value="MBB0232356.1"/>
    <property type="molecule type" value="Genomic_DNA"/>
</dbReference>
<dbReference type="PANTHER" id="PTHR46577:SF1">
    <property type="entry name" value="HTH-TYPE TRANSCRIPTIONAL REGULATORY PROTEIN GABR"/>
    <property type="match status" value="1"/>
</dbReference>
<dbReference type="PRINTS" id="PR00035">
    <property type="entry name" value="HTHGNTR"/>
</dbReference>
<evidence type="ECO:0000313" key="9">
    <source>
        <dbReference type="Proteomes" id="UP000530234"/>
    </source>
</evidence>
<dbReference type="InterPro" id="IPR004839">
    <property type="entry name" value="Aminotransferase_I/II_large"/>
</dbReference>
<dbReference type="Proteomes" id="UP000530234">
    <property type="component" value="Unassembled WGS sequence"/>
</dbReference>
<name>A0A7W3XZ06_9ACTN</name>
<organism evidence="8 9">
    <name type="scientific">Streptomyces calidiresistens</name>
    <dbReference type="NCBI Taxonomy" id="1485586"/>
    <lineage>
        <taxon>Bacteria</taxon>
        <taxon>Bacillati</taxon>
        <taxon>Actinomycetota</taxon>
        <taxon>Actinomycetes</taxon>
        <taxon>Kitasatosporales</taxon>
        <taxon>Streptomycetaceae</taxon>
        <taxon>Streptomyces</taxon>
    </lineage>
</organism>
<keyword evidence="8" id="KW-0032">Aminotransferase</keyword>
<keyword evidence="3" id="KW-0805">Transcription regulation</keyword>
<dbReference type="CDD" id="cd00609">
    <property type="entry name" value="AAT_like"/>
    <property type="match status" value="1"/>
</dbReference>
<evidence type="ECO:0000259" key="7">
    <source>
        <dbReference type="PROSITE" id="PS50949"/>
    </source>
</evidence>
<dbReference type="PROSITE" id="PS50949">
    <property type="entry name" value="HTH_GNTR"/>
    <property type="match status" value="1"/>
</dbReference>
<dbReference type="SUPFAM" id="SSF46785">
    <property type="entry name" value="Winged helix' DNA-binding domain"/>
    <property type="match status" value="1"/>
</dbReference>
<evidence type="ECO:0000256" key="6">
    <source>
        <dbReference type="SAM" id="MobiDB-lite"/>
    </source>
</evidence>
<keyword evidence="4" id="KW-0238">DNA-binding</keyword>
<sequence length="462" mass="49685">MRGVREAIADGRLPSGTRLPSSRALAADLGVARNTVVRAYEELTAEGWLVARRGSGTTVASRGDPSRESPTSRRTGHPSRCGRVVPVPRYDLRQGSPAADSFPRGAWLTSTRRALLTAPDDAFGPGDPRGHPALRREVALYLARARGVRTDPERVVICAGVSHALRLLASLRRGAVAVEEYGPVFQYRILEEAGLRAVPLPVDADGARVGALTDSPAGTPGTREVRTVLLTPAHQFPLGGPLAAERRAAVIEWARERDGLVLEDDYDGEFRYDRRPVGALQALDPERVVHLGSVSKSLSPALRLGWMVLPGHLVPRVLALKGEREARTSVPDQLTLADFLASGARDRHVRRMRERYRRRRDRLHRALAERVPGVGVCGAAAGLHAVVTLPPETDEAAVVAAAARRGVAVEGLADYRWRAPAGVGEDQCPKGLVVGYGAPSESAFPNALEALCGVLREALAHR</sequence>
<evidence type="ECO:0000256" key="5">
    <source>
        <dbReference type="ARBA" id="ARBA00023163"/>
    </source>
</evidence>
<dbReference type="GO" id="GO:0003677">
    <property type="term" value="F:DNA binding"/>
    <property type="evidence" value="ECO:0007669"/>
    <property type="project" value="UniProtKB-KW"/>
</dbReference>
<reference evidence="9" key="1">
    <citation type="submission" date="2019-10" db="EMBL/GenBank/DDBJ databases">
        <title>Streptomyces sp. nov., a novel actinobacterium isolated from alkaline environment.</title>
        <authorList>
            <person name="Golinska P."/>
        </authorList>
    </citation>
    <scope>NUCLEOTIDE SEQUENCE [LARGE SCALE GENOMIC DNA]</scope>
    <source>
        <strain evidence="9">DSM 42108</strain>
    </source>
</reference>
<dbReference type="SUPFAM" id="SSF53383">
    <property type="entry name" value="PLP-dependent transferases"/>
    <property type="match status" value="1"/>
</dbReference>
<dbReference type="CDD" id="cd07377">
    <property type="entry name" value="WHTH_GntR"/>
    <property type="match status" value="1"/>
</dbReference>
<dbReference type="Pfam" id="PF00155">
    <property type="entry name" value="Aminotran_1_2"/>
    <property type="match status" value="1"/>
</dbReference>
<keyword evidence="5" id="KW-0804">Transcription</keyword>
<evidence type="ECO:0000313" key="8">
    <source>
        <dbReference type="EMBL" id="MBB0232356.1"/>
    </source>
</evidence>